<dbReference type="HOGENOM" id="CLU_1602519_0_0_1"/>
<evidence type="ECO:0000313" key="3">
    <source>
        <dbReference type="Proteomes" id="UP000016801"/>
    </source>
</evidence>
<dbReference type="EMBL" id="CAGA01000037">
    <property type="protein sequence ID" value="CCE32065.1"/>
    <property type="molecule type" value="Genomic_DNA"/>
</dbReference>
<gene>
    <name evidence="2" type="ORF">CPUR_05923</name>
</gene>
<comment type="caution">
    <text evidence="2">The sequence shown here is derived from an EMBL/GenBank/DDBJ whole genome shotgun (WGS) entry which is preliminary data.</text>
</comment>
<accession>M1W8U0</accession>
<evidence type="ECO:0000256" key="1">
    <source>
        <dbReference type="SAM" id="MobiDB-lite"/>
    </source>
</evidence>
<keyword evidence="3" id="KW-1185">Reference proteome</keyword>
<dbReference type="OrthoDB" id="4958516at2759"/>
<reference evidence="2 3" key="1">
    <citation type="journal article" date="2013" name="PLoS Genet.">
        <title>Plant-symbiotic fungi as chemical engineers: Multi-genome analysis of the Clavicipitaceae reveals dynamics of alkaloid loci.</title>
        <authorList>
            <person name="Schardl C.L."/>
            <person name="Young C.A."/>
            <person name="Hesse U."/>
            <person name="Amyotte S.G."/>
            <person name="Andreeva K."/>
            <person name="Calie P.J."/>
            <person name="Fleetwood D.J."/>
            <person name="Haws D.C."/>
            <person name="Moore N."/>
            <person name="Oeser B."/>
            <person name="Panaccione D.G."/>
            <person name="Schweri K.K."/>
            <person name="Voisey C.R."/>
            <person name="Farman M.L."/>
            <person name="Jaromczyk J.W."/>
            <person name="Roe B.A."/>
            <person name="O'Sullivan D.M."/>
            <person name="Scott B."/>
            <person name="Tudzynski P."/>
            <person name="An Z."/>
            <person name="Arnaoudova E.G."/>
            <person name="Bullock C.T."/>
            <person name="Charlton N.D."/>
            <person name="Chen L."/>
            <person name="Cox M."/>
            <person name="Dinkins R.D."/>
            <person name="Florea S."/>
            <person name="Glenn A.E."/>
            <person name="Gordon A."/>
            <person name="Gueldener U."/>
            <person name="Harris D.R."/>
            <person name="Hollin W."/>
            <person name="Jaromczyk J."/>
            <person name="Johnson R.D."/>
            <person name="Khan A.K."/>
            <person name="Leistner E."/>
            <person name="Leuchtmann A."/>
            <person name="Li C."/>
            <person name="Liu J."/>
            <person name="Liu J."/>
            <person name="Liu M."/>
            <person name="Mace W."/>
            <person name="Machado C."/>
            <person name="Nagabhyru P."/>
            <person name="Pan J."/>
            <person name="Schmid J."/>
            <person name="Sugawara K."/>
            <person name="Steiner U."/>
            <person name="Takach J.E."/>
            <person name="Tanaka E."/>
            <person name="Webb J.S."/>
            <person name="Wilson E.V."/>
            <person name="Wiseman J.L."/>
            <person name="Yoshida R."/>
            <person name="Zeng Z."/>
        </authorList>
    </citation>
    <scope>NUCLEOTIDE SEQUENCE [LARGE SCALE GENOMIC DNA]</scope>
    <source>
        <strain evidence="2 3">20.1</strain>
    </source>
</reference>
<sequence length="166" mass="19070">MVAERDISTQEVMHILLDQPLGQSSRATYSVDCRMPDQHWKGEVVTRGDQIHESVGFVDKPPLENAWLRSRSDIPVLRVGRSPPDGLDELKVRRVSQSLWSFEMVREDHCQQHHLEHPDDHHGRVEEPEATAADDEHAEEYTEQDQERDPHSVVEACVNSLARTNH</sequence>
<organism evidence="2 3">
    <name type="scientific">Claviceps purpurea (strain 20.1)</name>
    <name type="common">Ergot fungus</name>
    <name type="synonym">Sphacelia segetum</name>
    <dbReference type="NCBI Taxonomy" id="1111077"/>
    <lineage>
        <taxon>Eukaryota</taxon>
        <taxon>Fungi</taxon>
        <taxon>Dikarya</taxon>
        <taxon>Ascomycota</taxon>
        <taxon>Pezizomycotina</taxon>
        <taxon>Sordariomycetes</taxon>
        <taxon>Hypocreomycetidae</taxon>
        <taxon>Hypocreales</taxon>
        <taxon>Clavicipitaceae</taxon>
        <taxon>Claviceps</taxon>
    </lineage>
</organism>
<dbReference type="AlphaFoldDB" id="M1W8U0"/>
<feature type="compositionally biased region" description="Acidic residues" evidence="1">
    <location>
        <begin position="128"/>
        <end position="144"/>
    </location>
</feature>
<proteinExistence type="predicted"/>
<protein>
    <submittedName>
        <fullName evidence="2">Uncharacterized protein</fullName>
    </submittedName>
</protein>
<name>M1W8U0_CLAP2</name>
<dbReference type="Proteomes" id="UP000016801">
    <property type="component" value="Unassembled WGS sequence"/>
</dbReference>
<feature type="region of interest" description="Disordered" evidence="1">
    <location>
        <begin position="115"/>
        <end position="166"/>
    </location>
</feature>
<dbReference type="VEuPathDB" id="FungiDB:CPUR_05923"/>
<evidence type="ECO:0000313" key="2">
    <source>
        <dbReference type="EMBL" id="CCE32065.1"/>
    </source>
</evidence>
<feature type="compositionally biased region" description="Basic and acidic residues" evidence="1">
    <location>
        <begin position="115"/>
        <end position="127"/>
    </location>
</feature>